<name>X1LX53_9ZZZZ</name>
<dbReference type="EMBL" id="BARV01008954">
    <property type="protein sequence ID" value="GAI10386.1"/>
    <property type="molecule type" value="Genomic_DNA"/>
</dbReference>
<dbReference type="AlphaFoldDB" id="X1LX53"/>
<comment type="caution">
    <text evidence="1">The sequence shown here is derived from an EMBL/GenBank/DDBJ whole genome shotgun (WGS) entry which is preliminary data.</text>
</comment>
<accession>X1LX53</accession>
<organism evidence="1">
    <name type="scientific">marine sediment metagenome</name>
    <dbReference type="NCBI Taxonomy" id="412755"/>
    <lineage>
        <taxon>unclassified sequences</taxon>
        <taxon>metagenomes</taxon>
        <taxon>ecological metagenomes</taxon>
    </lineage>
</organism>
<evidence type="ECO:0000313" key="1">
    <source>
        <dbReference type="EMBL" id="GAI10386.1"/>
    </source>
</evidence>
<gene>
    <name evidence="1" type="ORF">S06H3_17838</name>
</gene>
<sequence>MLEFALDTHFIKISKGYFKFLIETIKNYFNTEIILVQDKLAEKIDNMWGL</sequence>
<proteinExistence type="predicted"/>
<reference evidence="1" key="1">
    <citation type="journal article" date="2014" name="Front. Microbiol.">
        <title>High frequency of phylogenetically diverse reductive dehalogenase-homologous genes in deep subseafloor sedimentary metagenomes.</title>
        <authorList>
            <person name="Kawai M."/>
            <person name="Futagami T."/>
            <person name="Toyoda A."/>
            <person name="Takaki Y."/>
            <person name="Nishi S."/>
            <person name="Hori S."/>
            <person name="Arai W."/>
            <person name="Tsubouchi T."/>
            <person name="Morono Y."/>
            <person name="Uchiyama I."/>
            <person name="Ito T."/>
            <person name="Fujiyama A."/>
            <person name="Inagaki F."/>
            <person name="Takami H."/>
        </authorList>
    </citation>
    <scope>NUCLEOTIDE SEQUENCE</scope>
    <source>
        <strain evidence="1">Expedition CK06-06</strain>
    </source>
</reference>
<protein>
    <submittedName>
        <fullName evidence="1">Uncharacterized protein</fullName>
    </submittedName>
</protein>